<dbReference type="SUPFAM" id="SSF56112">
    <property type="entry name" value="Protein kinase-like (PK-like)"/>
    <property type="match status" value="1"/>
</dbReference>
<proteinExistence type="predicted"/>
<comment type="catalytic activity">
    <reaction evidence="7">
        <text>L-threonyl-[protein] + ATP = O-phospho-L-threonyl-[protein] + ADP + H(+)</text>
        <dbReference type="Rhea" id="RHEA:46608"/>
        <dbReference type="Rhea" id="RHEA-COMP:11060"/>
        <dbReference type="Rhea" id="RHEA-COMP:11605"/>
        <dbReference type="ChEBI" id="CHEBI:15378"/>
        <dbReference type="ChEBI" id="CHEBI:30013"/>
        <dbReference type="ChEBI" id="CHEBI:30616"/>
        <dbReference type="ChEBI" id="CHEBI:61977"/>
        <dbReference type="ChEBI" id="CHEBI:456216"/>
        <dbReference type="EC" id="2.7.11.1"/>
    </reaction>
</comment>
<dbReference type="HOGENOM" id="CLU_461884_0_0_1"/>
<dbReference type="GO" id="GO:0005524">
    <property type="term" value="F:ATP binding"/>
    <property type="evidence" value="ECO:0007669"/>
    <property type="project" value="UniProtKB-UniRule"/>
</dbReference>
<feature type="domain" description="Protein kinase" evidence="11">
    <location>
        <begin position="237"/>
        <end position="482"/>
    </location>
</feature>
<name>A0A0D3HZH4_EMIH1</name>
<evidence type="ECO:0000256" key="2">
    <source>
        <dbReference type="ARBA" id="ARBA00022527"/>
    </source>
</evidence>
<reference evidence="12" key="2">
    <citation type="submission" date="2024-10" db="UniProtKB">
        <authorList>
            <consortium name="EnsemblProtists"/>
        </authorList>
    </citation>
    <scope>IDENTIFICATION</scope>
</reference>
<feature type="compositionally biased region" description="Polar residues" evidence="10">
    <location>
        <begin position="70"/>
        <end position="91"/>
    </location>
</feature>
<dbReference type="FunFam" id="3.30.200.20:FF:000042">
    <property type="entry name" value="Aurora kinase A"/>
    <property type="match status" value="1"/>
</dbReference>
<keyword evidence="3" id="KW-0808">Transferase</keyword>
<dbReference type="Gene3D" id="3.30.200.20">
    <property type="entry name" value="Phosphorylase Kinase, domain 1"/>
    <property type="match status" value="1"/>
</dbReference>
<dbReference type="InterPro" id="IPR050236">
    <property type="entry name" value="Ser_Thr_kinase_AGC"/>
</dbReference>
<feature type="compositionally biased region" description="Basic and acidic residues" evidence="10">
    <location>
        <begin position="9"/>
        <end position="18"/>
    </location>
</feature>
<dbReference type="PROSITE" id="PS50011">
    <property type="entry name" value="PROTEIN_KINASE_DOM"/>
    <property type="match status" value="1"/>
</dbReference>
<evidence type="ECO:0000256" key="7">
    <source>
        <dbReference type="ARBA" id="ARBA00047899"/>
    </source>
</evidence>
<feature type="region of interest" description="Disordered" evidence="10">
    <location>
        <begin position="354"/>
        <end position="377"/>
    </location>
</feature>
<dbReference type="Pfam" id="PF00069">
    <property type="entry name" value="Pkinase"/>
    <property type="match status" value="2"/>
</dbReference>
<feature type="compositionally biased region" description="Low complexity" evidence="10">
    <location>
        <begin position="36"/>
        <end position="61"/>
    </location>
</feature>
<evidence type="ECO:0000313" key="12">
    <source>
        <dbReference type="EnsemblProtists" id="EOD04409"/>
    </source>
</evidence>
<dbReference type="PROSITE" id="PS00107">
    <property type="entry name" value="PROTEIN_KINASE_ATP"/>
    <property type="match status" value="1"/>
</dbReference>
<keyword evidence="6 9" id="KW-0067">ATP-binding</keyword>
<keyword evidence="13" id="KW-1185">Reference proteome</keyword>
<dbReference type="InterPro" id="IPR000719">
    <property type="entry name" value="Prot_kinase_dom"/>
</dbReference>
<dbReference type="Proteomes" id="UP000013827">
    <property type="component" value="Unassembled WGS sequence"/>
</dbReference>
<dbReference type="PANTHER" id="PTHR24356">
    <property type="entry name" value="SERINE/THREONINE-PROTEIN KINASE"/>
    <property type="match status" value="1"/>
</dbReference>
<dbReference type="PaxDb" id="2903-EOD04409"/>
<reference evidence="13" key="1">
    <citation type="journal article" date="2013" name="Nature">
        <title>Pan genome of the phytoplankton Emiliania underpins its global distribution.</title>
        <authorList>
            <person name="Read B.A."/>
            <person name="Kegel J."/>
            <person name="Klute M.J."/>
            <person name="Kuo A."/>
            <person name="Lefebvre S.C."/>
            <person name="Maumus F."/>
            <person name="Mayer C."/>
            <person name="Miller J."/>
            <person name="Monier A."/>
            <person name="Salamov A."/>
            <person name="Young J."/>
            <person name="Aguilar M."/>
            <person name="Claverie J.M."/>
            <person name="Frickenhaus S."/>
            <person name="Gonzalez K."/>
            <person name="Herman E.K."/>
            <person name="Lin Y.C."/>
            <person name="Napier J."/>
            <person name="Ogata H."/>
            <person name="Sarno A.F."/>
            <person name="Shmutz J."/>
            <person name="Schroeder D."/>
            <person name="de Vargas C."/>
            <person name="Verret F."/>
            <person name="von Dassow P."/>
            <person name="Valentin K."/>
            <person name="Van de Peer Y."/>
            <person name="Wheeler G."/>
            <person name="Dacks J.B."/>
            <person name="Delwiche C.F."/>
            <person name="Dyhrman S.T."/>
            <person name="Glockner G."/>
            <person name="John U."/>
            <person name="Richards T."/>
            <person name="Worden A.Z."/>
            <person name="Zhang X."/>
            <person name="Grigoriev I.V."/>
            <person name="Allen A.E."/>
            <person name="Bidle K."/>
            <person name="Borodovsky M."/>
            <person name="Bowler C."/>
            <person name="Brownlee C."/>
            <person name="Cock J.M."/>
            <person name="Elias M."/>
            <person name="Gladyshev V.N."/>
            <person name="Groth M."/>
            <person name="Guda C."/>
            <person name="Hadaegh A."/>
            <person name="Iglesias-Rodriguez M.D."/>
            <person name="Jenkins J."/>
            <person name="Jones B.M."/>
            <person name="Lawson T."/>
            <person name="Leese F."/>
            <person name="Lindquist E."/>
            <person name="Lobanov A."/>
            <person name="Lomsadze A."/>
            <person name="Malik S.B."/>
            <person name="Marsh M.E."/>
            <person name="Mackinder L."/>
            <person name="Mock T."/>
            <person name="Mueller-Roeber B."/>
            <person name="Pagarete A."/>
            <person name="Parker M."/>
            <person name="Probert I."/>
            <person name="Quesneville H."/>
            <person name="Raines C."/>
            <person name="Rensing S.A."/>
            <person name="Riano-Pachon D.M."/>
            <person name="Richier S."/>
            <person name="Rokitta S."/>
            <person name="Shiraiwa Y."/>
            <person name="Soanes D.M."/>
            <person name="van der Giezen M."/>
            <person name="Wahlund T.M."/>
            <person name="Williams B."/>
            <person name="Wilson W."/>
            <person name="Wolfe G."/>
            <person name="Wurch L.L."/>
        </authorList>
    </citation>
    <scope>NUCLEOTIDE SEQUENCE</scope>
</reference>
<accession>A0A0D3HZH4</accession>
<evidence type="ECO:0000256" key="9">
    <source>
        <dbReference type="PROSITE-ProRule" id="PRU10141"/>
    </source>
</evidence>
<keyword evidence="5" id="KW-0418">Kinase</keyword>
<evidence type="ECO:0000313" key="13">
    <source>
        <dbReference type="Proteomes" id="UP000013827"/>
    </source>
</evidence>
<dbReference type="AlphaFoldDB" id="A0A0D3HZH4"/>
<keyword evidence="4 9" id="KW-0547">Nucleotide-binding</keyword>
<dbReference type="Gene3D" id="1.10.510.10">
    <property type="entry name" value="Transferase(Phosphotransferase) domain 1"/>
    <property type="match status" value="1"/>
</dbReference>
<dbReference type="EnsemblProtists" id="EOD04409">
    <property type="protein sequence ID" value="EOD04409"/>
    <property type="gene ID" value="EMIHUDRAFT_453902"/>
</dbReference>
<keyword evidence="2" id="KW-0723">Serine/threonine-protein kinase</keyword>
<dbReference type="InterPro" id="IPR017441">
    <property type="entry name" value="Protein_kinase_ATP_BS"/>
</dbReference>
<dbReference type="GeneID" id="17250507"/>
<comment type="catalytic activity">
    <reaction evidence="8">
        <text>L-seryl-[protein] + ATP = O-phospho-L-seryl-[protein] + ADP + H(+)</text>
        <dbReference type="Rhea" id="RHEA:17989"/>
        <dbReference type="Rhea" id="RHEA-COMP:9863"/>
        <dbReference type="Rhea" id="RHEA-COMP:11604"/>
        <dbReference type="ChEBI" id="CHEBI:15378"/>
        <dbReference type="ChEBI" id="CHEBI:29999"/>
        <dbReference type="ChEBI" id="CHEBI:30616"/>
        <dbReference type="ChEBI" id="CHEBI:83421"/>
        <dbReference type="ChEBI" id="CHEBI:456216"/>
        <dbReference type="EC" id="2.7.11.1"/>
    </reaction>
</comment>
<evidence type="ECO:0000256" key="5">
    <source>
        <dbReference type="ARBA" id="ARBA00022777"/>
    </source>
</evidence>
<evidence type="ECO:0000256" key="10">
    <source>
        <dbReference type="SAM" id="MobiDB-lite"/>
    </source>
</evidence>
<feature type="compositionally biased region" description="Polar residues" evidence="10">
    <location>
        <begin position="582"/>
        <end position="591"/>
    </location>
</feature>
<dbReference type="KEGG" id="ehx:EMIHUDRAFT_453902"/>
<dbReference type="InterPro" id="IPR011009">
    <property type="entry name" value="Kinase-like_dom_sf"/>
</dbReference>
<dbReference type="GO" id="GO:0035556">
    <property type="term" value="P:intracellular signal transduction"/>
    <property type="evidence" value="ECO:0007669"/>
    <property type="project" value="TreeGrafter"/>
</dbReference>
<feature type="compositionally biased region" description="Polar residues" evidence="10">
    <location>
        <begin position="565"/>
        <end position="575"/>
    </location>
</feature>
<dbReference type="eggNOG" id="KOG0606">
    <property type="taxonomic scope" value="Eukaryota"/>
</dbReference>
<evidence type="ECO:0000256" key="4">
    <source>
        <dbReference type="ARBA" id="ARBA00022741"/>
    </source>
</evidence>
<evidence type="ECO:0000256" key="3">
    <source>
        <dbReference type="ARBA" id="ARBA00022679"/>
    </source>
</evidence>
<dbReference type="EC" id="2.7.11.1" evidence="1"/>
<dbReference type="PANTHER" id="PTHR24356:SF1">
    <property type="entry name" value="SERINE_THREONINE-PROTEIN KINASE GREATWALL"/>
    <property type="match status" value="1"/>
</dbReference>
<evidence type="ECO:0000256" key="1">
    <source>
        <dbReference type="ARBA" id="ARBA00012513"/>
    </source>
</evidence>
<protein>
    <recommendedName>
        <fullName evidence="1">non-specific serine/threonine protein kinase</fullName>
        <ecNumber evidence="1">2.7.11.1</ecNumber>
    </recommendedName>
</protein>
<feature type="binding site" evidence="9">
    <location>
        <position position="266"/>
    </location>
    <ligand>
        <name>ATP</name>
        <dbReference type="ChEBI" id="CHEBI:30616"/>
    </ligand>
</feature>
<sequence>MSAQLGERGAARSAREAESALEASLFSEAPPPAEAPPALSRESAAAQLLPTGSPGRTSSSTDFSPPGCSGASSCTLPSATTSESASNSPVSGDSPADAGMAVCRICEQSFSKADLPKHLVLCTANHSCRDRLRRTDAALKQFVSRVQRRKSRIAQTMREIELLVYRLIVIQGKLRANFAGLSDASFAELADALVSQKIEVYWDLLSLQDPADAKSGTNTTLLSDSMPKGTRTSIRDFTLQKLVGRGGFGNVWLAERKRTRDLVAIKVLSRKETTVRMMNRAVHLEKNILAHADSPYVIKLFFSFSTANHLYMAMESAPDCFSLLSSLGFLEEAIARFFLGEALTDFGLSAVDDPPASPTAAGKESQGAGGSSLPSNKHNSLEVGTADYLAPEILRRQWHDQRVDFWALGVVAYHLLAGETPFGDSTATKIYAKVLVGEYERLSPSDVSPEAVDLLSQLIVLDPDKRLGHEQGCADIFSHPFFAQLDHSTPLWQQYSPYTPTASQATDGGTTAADQREMSLLLEDVDAAASGPDQSPGNRSLGSLDDFQTVNLRQIARMQLKNIANSGNGLASSGTRGRHSAPASSGSKEAP</sequence>
<organism evidence="12 13">
    <name type="scientific">Emiliania huxleyi (strain CCMP1516)</name>
    <dbReference type="NCBI Taxonomy" id="280463"/>
    <lineage>
        <taxon>Eukaryota</taxon>
        <taxon>Haptista</taxon>
        <taxon>Haptophyta</taxon>
        <taxon>Prymnesiophyceae</taxon>
        <taxon>Isochrysidales</taxon>
        <taxon>Noelaerhabdaceae</taxon>
        <taxon>Emiliania</taxon>
    </lineage>
</organism>
<evidence type="ECO:0000256" key="6">
    <source>
        <dbReference type="ARBA" id="ARBA00022840"/>
    </source>
</evidence>
<dbReference type="RefSeq" id="XP_005756838.1">
    <property type="nucleotide sequence ID" value="XM_005756781.1"/>
</dbReference>
<evidence type="ECO:0000256" key="8">
    <source>
        <dbReference type="ARBA" id="ARBA00048679"/>
    </source>
</evidence>
<dbReference type="GO" id="GO:0004674">
    <property type="term" value="F:protein serine/threonine kinase activity"/>
    <property type="evidence" value="ECO:0007669"/>
    <property type="project" value="UniProtKB-KW"/>
</dbReference>
<evidence type="ECO:0000259" key="11">
    <source>
        <dbReference type="PROSITE" id="PS50011"/>
    </source>
</evidence>
<dbReference type="OMA" id="AVICRIC"/>
<feature type="region of interest" description="Disordered" evidence="10">
    <location>
        <begin position="565"/>
        <end position="591"/>
    </location>
</feature>
<feature type="region of interest" description="Disordered" evidence="10">
    <location>
        <begin position="1"/>
        <end position="94"/>
    </location>
</feature>